<dbReference type="GO" id="GO:0016020">
    <property type="term" value="C:membrane"/>
    <property type="evidence" value="ECO:0007669"/>
    <property type="project" value="InterPro"/>
</dbReference>
<keyword evidence="1" id="KW-0175">Coiled coil</keyword>
<dbReference type="GO" id="GO:0006044">
    <property type="term" value="P:N-acetylglucosamine metabolic process"/>
    <property type="evidence" value="ECO:0007669"/>
    <property type="project" value="TreeGrafter"/>
</dbReference>
<organism evidence="4 5">
    <name type="scientific">Seminavis robusta</name>
    <dbReference type="NCBI Taxonomy" id="568900"/>
    <lineage>
        <taxon>Eukaryota</taxon>
        <taxon>Sar</taxon>
        <taxon>Stramenopiles</taxon>
        <taxon>Ochrophyta</taxon>
        <taxon>Bacillariophyta</taxon>
        <taxon>Bacillariophyceae</taxon>
        <taxon>Bacillariophycidae</taxon>
        <taxon>Naviculales</taxon>
        <taxon>Naviculaceae</taxon>
        <taxon>Seminavis</taxon>
    </lineage>
</organism>
<feature type="chain" id="PRO_5040506535" evidence="3">
    <location>
        <begin position="29"/>
        <end position="564"/>
    </location>
</feature>
<feature type="signal peptide" evidence="3">
    <location>
        <begin position="1"/>
        <end position="28"/>
    </location>
</feature>
<sequence>MTTTKQSKRTMARCTVALFLLACHQTYVFRNTASSTVTRALATDHTRRDNKHNATTTHNVQQPTEPPASWTGRVLGPSSTSTSTKQQEDEDDGGIARGILSHKPQSFFQAFQDKIDHANLEERCQRYGFSMHPPSTTQKHNQSYNHNHTNVTQPAAQRRIFYGSLIADENWELLDIVATEAYQVFAGVVFVESNRTQTFTQRPFLRDHAHADKLKALFGTSQLQIRQYVNEDSKLLHLEREHAQRQEILHGWKEMGMTPNDIGYLGDVDETFSRDFLRAVQQCPYVKPLDYKSHHCDNRQTKMSGFTRVFETSPECVVKDRAWFHPDMVIGACIEGIGNETRNPIAPRVNGYWRALGYASGCNQEDFDDRVLQGDRFPLYNAADFRMTCGGRMYEMNAPNHTRYSAFHLHNFFADFEVTRNKYLTFGHPRADAMTAPLEDLHTADLRLMVRCVRNQTDAPDDDQKEDHQMFARELGGVEGVLPPFPIYFMDKDYRDRKHRAIQAQVEQDEQRRRERLNLSQLERKIEDVSHQFKEARRFMWSKEAEMGNLRKRLRESEKPKDKK</sequence>
<name>A0A9N8E2R6_9STRA</name>
<keyword evidence="3" id="KW-0732">Signal</keyword>
<dbReference type="OrthoDB" id="44386at2759"/>
<reference evidence="4" key="1">
    <citation type="submission" date="2020-06" db="EMBL/GenBank/DDBJ databases">
        <authorList>
            <consortium name="Plant Systems Biology data submission"/>
        </authorList>
    </citation>
    <scope>NUCLEOTIDE SEQUENCE</scope>
    <source>
        <strain evidence="4">D6</strain>
    </source>
</reference>
<dbReference type="AlphaFoldDB" id="A0A9N8E2R6"/>
<dbReference type="Proteomes" id="UP001153069">
    <property type="component" value="Unassembled WGS sequence"/>
</dbReference>
<comment type="caution">
    <text evidence="4">The sequence shown here is derived from an EMBL/GenBank/DDBJ whole genome shotgun (WGS) entry which is preliminary data.</text>
</comment>
<dbReference type="EMBL" id="CAICTM010000590">
    <property type="protein sequence ID" value="CAB9513437.1"/>
    <property type="molecule type" value="Genomic_DNA"/>
</dbReference>
<gene>
    <name evidence="4" type="ORF">SEMRO_591_G172030.1</name>
</gene>
<accession>A0A9N8E2R6</accession>
<proteinExistence type="predicted"/>
<feature type="region of interest" description="Disordered" evidence="2">
    <location>
        <begin position="42"/>
        <end position="98"/>
    </location>
</feature>
<evidence type="ECO:0000313" key="5">
    <source>
        <dbReference type="Proteomes" id="UP001153069"/>
    </source>
</evidence>
<dbReference type="InterPro" id="IPR006813">
    <property type="entry name" value="Glyco_trans_17"/>
</dbReference>
<feature type="coiled-coil region" evidence="1">
    <location>
        <begin position="512"/>
        <end position="539"/>
    </location>
</feature>
<evidence type="ECO:0000256" key="2">
    <source>
        <dbReference type="SAM" id="MobiDB-lite"/>
    </source>
</evidence>
<keyword evidence="5" id="KW-1185">Reference proteome</keyword>
<evidence type="ECO:0000313" key="4">
    <source>
        <dbReference type="EMBL" id="CAB9513437.1"/>
    </source>
</evidence>
<dbReference type="GO" id="GO:0003830">
    <property type="term" value="F:beta-1,4-mannosylglycoprotein 4-beta-N-acetylglucosaminyltransferase activity"/>
    <property type="evidence" value="ECO:0007669"/>
    <property type="project" value="InterPro"/>
</dbReference>
<feature type="compositionally biased region" description="Polar residues" evidence="2">
    <location>
        <begin position="53"/>
        <end position="63"/>
    </location>
</feature>
<evidence type="ECO:0000256" key="1">
    <source>
        <dbReference type="SAM" id="Coils"/>
    </source>
</evidence>
<protein>
    <submittedName>
        <fullName evidence="4">Uncharacterized protein</fullName>
    </submittedName>
</protein>
<dbReference type="PANTHER" id="PTHR12224">
    <property type="entry name" value="BETA-1,4-MANNOSYL-GLYCOPROTEIN BETA-1,4-N-ACETYLGLUCOSAMINYL-TRANSFERASE"/>
    <property type="match status" value="1"/>
</dbReference>
<evidence type="ECO:0000256" key="3">
    <source>
        <dbReference type="SAM" id="SignalP"/>
    </source>
</evidence>
<dbReference type="PANTHER" id="PTHR12224:SF0">
    <property type="entry name" value="BETA-1,4-MANNOSYL-GLYCOPROTEIN 4-BETA-N-ACETYLGLUCOSAMINYLTRANSFERASE"/>
    <property type="match status" value="1"/>
</dbReference>